<dbReference type="SUPFAM" id="SSF54909">
    <property type="entry name" value="Dimeric alpha+beta barrel"/>
    <property type="match status" value="1"/>
</dbReference>
<feature type="domain" description="Stress-response A/B barrel" evidence="1">
    <location>
        <begin position="4"/>
        <end position="99"/>
    </location>
</feature>
<dbReference type="SMART" id="SM00886">
    <property type="entry name" value="Dabb"/>
    <property type="match status" value="1"/>
</dbReference>
<name>A0A5J5BQ25_9ASTE</name>
<evidence type="ECO:0000259" key="1">
    <source>
        <dbReference type="PROSITE" id="PS51502"/>
    </source>
</evidence>
<dbReference type="Proteomes" id="UP000325577">
    <property type="component" value="Linkage Group LG11"/>
</dbReference>
<reference evidence="2 3" key="1">
    <citation type="submission" date="2019-09" db="EMBL/GenBank/DDBJ databases">
        <title>A chromosome-level genome assembly of the Chinese tupelo Nyssa sinensis.</title>
        <authorList>
            <person name="Yang X."/>
            <person name="Kang M."/>
            <person name="Yang Y."/>
            <person name="Xiong H."/>
            <person name="Wang M."/>
            <person name="Zhang Z."/>
            <person name="Wang Z."/>
            <person name="Wu H."/>
            <person name="Ma T."/>
            <person name="Liu J."/>
            <person name="Xi Z."/>
        </authorList>
    </citation>
    <scope>NUCLEOTIDE SEQUENCE [LARGE SCALE GENOMIC DNA]</scope>
    <source>
        <strain evidence="2">J267</strain>
        <tissue evidence="2">Leaf</tissue>
    </source>
</reference>
<keyword evidence="3" id="KW-1185">Reference proteome</keyword>
<dbReference type="PROSITE" id="PS51502">
    <property type="entry name" value="S_R_A_B_BARREL"/>
    <property type="match status" value="1"/>
</dbReference>
<dbReference type="EMBL" id="CM018034">
    <property type="protein sequence ID" value="KAA8544210.1"/>
    <property type="molecule type" value="Genomic_DNA"/>
</dbReference>
<protein>
    <recommendedName>
        <fullName evidence="1">Stress-response A/B barrel domain-containing protein</fullName>
    </recommendedName>
</protein>
<accession>A0A5J5BQ25</accession>
<evidence type="ECO:0000313" key="2">
    <source>
        <dbReference type="EMBL" id="KAA8544210.1"/>
    </source>
</evidence>
<proteinExistence type="predicted"/>
<dbReference type="InterPro" id="IPR013097">
    <property type="entry name" value="Dabb"/>
</dbReference>
<gene>
    <name evidence="2" type="ORF">F0562_022154</name>
</gene>
<organism evidence="2 3">
    <name type="scientific">Nyssa sinensis</name>
    <dbReference type="NCBI Taxonomy" id="561372"/>
    <lineage>
        <taxon>Eukaryota</taxon>
        <taxon>Viridiplantae</taxon>
        <taxon>Streptophyta</taxon>
        <taxon>Embryophyta</taxon>
        <taxon>Tracheophyta</taxon>
        <taxon>Spermatophyta</taxon>
        <taxon>Magnoliopsida</taxon>
        <taxon>eudicotyledons</taxon>
        <taxon>Gunneridae</taxon>
        <taxon>Pentapetalae</taxon>
        <taxon>asterids</taxon>
        <taxon>Cornales</taxon>
        <taxon>Nyssaceae</taxon>
        <taxon>Nyssa</taxon>
    </lineage>
</organism>
<dbReference type="OrthoDB" id="1601230at2759"/>
<dbReference type="AlphaFoldDB" id="A0A5J5BQ25"/>
<sequence>MGKFRSITLIKLKEGDREEECVRMLEEQAKAKGLVIKSIEIEIGEDKITPEPLRHGFTHILMITFHTKEDFVAYRCDPKNAKFPSALSKSIEDLLIFNYEAVEL</sequence>
<dbReference type="InterPro" id="IPR011008">
    <property type="entry name" value="Dimeric_a/b-barrel"/>
</dbReference>
<dbReference type="Gene3D" id="3.30.70.100">
    <property type="match status" value="1"/>
</dbReference>
<evidence type="ECO:0000313" key="3">
    <source>
        <dbReference type="Proteomes" id="UP000325577"/>
    </source>
</evidence>
<dbReference type="Pfam" id="PF07876">
    <property type="entry name" value="Dabb"/>
    <property type="match status" value="1"/>
</dbReference>